<dbReference type="GO" id="GO:0016020">
    <property type="term" value="C:membrane"/>
    <property type="evidence" value="ECO:0007669"/>
    <property type="project" value="UniProtKB-SubCell"/>
</dbReference>
<reference evidence="9" key="1">
    <citation type="submission" date="2018-07" db="EMBL/GenBank/DDBJ databases">
        <authorList>
            <person name="Quirk P.G."/>
            <person name="Krulwich T.A."/>
        </authorList>
    </citation>
    <scope>NUCLEOTIDE SEQUENCE</scope>
</reference>
<keyword evidence="4" id="KW-0653">Protein transport</keyword>
<evidence type="ECO:0000256" key="1">
    <source>
        <dbReference type="ARBA" id="ARBA00004141"/>
    </source>
</evidence>
<feature type="transmembrane region" description="Helical" evidence="8">
    <location>
        <begin position="254"/>
        <end position="276"/>
    </location>
</feature>
<comment type="similarity">
    <text evidence="2">Belongs to the major facilitator superfamily. Proton-dependent oligopeptide transporter (POT/PTR) (TC 2.A.17) family.</text>
</comment>
<keyword evidence="6 8" id="KW-0472">Membrane</keyword>
<dbReference type="PANTHER" id="PTHR11654">
    <property type="entry name" value="OLIGOPEPTIDE TRANSPORTER-RELATED"/>
    <property type="match status" value="1"/>
</dbReference>
<dbReference type="Pfam" id="PF00854">
    <property type="entry name" value="PTR2"/>
    <property type="match status" value="2"/>
</dbReference>
<feature type="transmembrane region" description="Helical" evidence="8">
    <location>
        <begin position="288"/>
        <end position="310"/>
    </location>
</feature>
<dbReference type="GO" id="GO:0015833">
    <property type="term" value="P:peptide transport"/>
    <property type="evidence" value="ECO:0007669"/>
    <property type="project" value="UniProtKB-KW"/>
</dbReference>
<comment type="subcellular location">
    <subcellularLocation>
        <location evidence="1">Membrane</location>
        <topology evidence="1">Multi-pass membrane protein</topology>
    </subcellularLocation>
</comment>
<dbReference type="EMBL" id="UFQT01000778">
    <property type="protein sequence ID" value="SSX27164.1"/>
    <property type="molecule type" value="Genomic_DNA"/>
</dbReference>
<dbReference type="AlphaFoldDB" id="A0A336M9Y9"/>
<feature type="compositionally biased region" description="Basic and acidic residues" evidence="7">
    <location>
        <begin position="1"/>
        <end position="12"/>
    </location>
</feature>
<evidence type="ECO:0000256" key="7">
    <source>
        <dbReference type="SAM" id="MobiDB-lite"/>
    </source>
</evidence>
<dbReference type="InterPro" id="IPR036259">
    <property type="entry name" value="MFS_trans_sf"/>
</dbReference>
<gene>
    <name evidence="9" type="primary">CSON014225</name>
</gene>
<evidence type="ECO:0000256" key="5">
    <source>
        <dbReference type="ARBA" id="ARBA00022989"/>
    </source>
</evidence>
<evidence type="ECO:0000313" key="9">
    <source>
        <dbReference type="EMBL" id="SSX27164.1"/>
    </source>
</evidence>
<organism evidence="9">
    <name type="scientific">Culicoides sonorensis</name>
    <name type="common">Biting midge</name>
    <dbReference type="NCBI Taxonomy" id="179676"/>
    <lineage>
        <taxon>Eukaryota</taxon>
        <taxon>Metazoa</taxon>
        <taxon>Ecdysozoa</taxon>
        <taxon>Arthropoda</taxon>
        <taxon>Hexapoda</taxon>
        <taxon>Insecta</taxon>
        <taxon>Pterygota</taxon>
        <taxon>Neoptera</taxon>
        <taxon>Endopterygota</taxon>
        <taxon>Diptera</taxon>
        <taxon>Nematocera</taxon>
        <taxon>Chironomoidea</taxon>
        <taxon>Ceratopogonidae</taxon>
        <taxon>Ceratopogoninae</taxon>
        <taxon>Culicoides</taxon>
        <taxon>Monoculicoides</taxon>
    </lineage>
</organism>
<sequence length="366" mass="40797">MGAVDNKREHQPRSRVRQKHSQDTDSSSVKSNRRPSVDTVSTYLTNFSRESQDGREYTTGSVHDLLDCSIEDDVFGPSSISSTVSIQCDECETINFKSGEVTNVMIIQTEDDGYQCKTFQLTGPNKIHMLWQIPQYILITLGEVMFSVTALEFSFKQVPASMKSILTVIWLCSAGIGNLITVVFVKLNIFQHQVRFLQFNFFQFNLNLFHFTGVGISHVRRTILYLSIVYVTGSTFLTVGAIDPWNMPQRTFTFIGLSLIALGSGGIKPCVSSFGGDQFKIPEQAKQLAWFFSLFYFSVNSGSFLSTLITPILRDDVSCFGNEDCFSLGFFVPAVLMAISIVIFVGGSFLYVYKPGGGNMIVKVSK</sequence>
<evidence type="ECO:0000256" key="6">
    <source>
        <dbReference type="ARBA" id="ARBA00023136"/>
    </source>
</evidence>
<evidence type="ECO:0000256" key="4">
    <source>
        <dbReference type="ARBA" id="ARBA00022856"/>
    </source>
</evidence>
<feature type="transmembrane region" description="Helical" evidence="8">
    <location>
        <begin position="330"/>
        <end position="353"/>
    </location>
</feature>
<dbReference type="VEuPathDB" id="VectorBase:CSON014225"/>
<feature type="transmembrane region" description="Helical" evidence="8">
    <location>
        <begin position="165"/>
        <end position="185"/>
    </location>
</feature>
<dbReference type="InterPro" id="IPR000109">
    <property type="entry name" value="POT_fam"/>
</dbReference>
<keyword evidence="5 8" id="KW-1133">Transmembrane helix</keyword>
<evidence type="ECO:0000256" key="3">
    <source>
        <dbReference type="ARBA" id="ARBA00022692"/>
    </source>
</evidence>
<proteinExistence type="inferred from homology"/>
<dbReference type="Gene3D" id="1.20.1250.20">
    <property type="entry name" value="MFS general substrate transporter like domains"/>
    <property type="match status" value="2"/>
</dbReference>
<keyword evidence="3 8" id="KW-0812">Transmembrane</keyword>
<evidence type="ECO:0000256" key="8">
    <source>
        <dbReference type="SAM" id="Phobius"/>
    </source>
</evidence>
<feature type="transmembrane region" description="Helical" evidence="8">
    <location>
        <begin position="133"/>
        <end position="153"/>
    </location>
</feature>
<feature type="transmembrane region" description="Helical" evidence="8">
    <location>
        <begin position="223"/>
        <end position="242"/>
    </location>
</feature>
<keyword evidence="4" id="KW-0813">Transport</keyword>
<accession>A0A336M9Y9</accession>
<name>A0A336M9Y9_CULSO</name>
<keyword evidence="4" id="KW-0571">Peptide transport</keyword>
<protein>
    <submittedName>
        <fullName evidence="9">CSON014225 protein</fullName>
    </submittedName>
</protein>
<dbReference type="GO" id="GO:0022857">
    <property type="term" value="F:transmembrane transporter activity"/>
    <property type="evidence" value="ECO:0007669"/>
    <property type="project" value="InterPro"/>
</dbReference>
<feature type="region of interest" description="Disordered" evidence="7">
    <location>
        <begin position="1"/>
        <end position="38"/>
    </location>
</feature>
<dbReference type="SUPFAM" id="SSF103473">
    <property type="entry name" value="MFS general substrate transporter"/>
    <property type="match status" value="1"/>
</dbReference>
<evidence type="ECO:0000256" key="2">
    <source>
        <dbReference type="ARBA" id="ARBA00005982"/>
    </source>
</evidence>